<name>A0A419SNY3_9BACL</name>
<reference evidence="1 2" key="1">
    <citation type="submission" date="2016-08" db="EMBL/GenBank/DDBJ databases">
        <title>Novel Firmicute Genomes.</title>
        <authorList>
            <person name="Poppleton D.I."/>
            <person name="Gribaldo S."/>
        </authorList>
    </citation>
    <scope>NUCLEOTIDE SEQUENCE [LARGE SCALE GENOMIC DNA]</scope>
    <source>
        <strain evidence="1 2">RAOx-1</strain>
    </source>
</reference>
<proteinExistence type="predicted"/>
<sequence>MKQLVLTLVLIAGLIIPNNGKAYVSMPCCSIMEPVNTAYENAKGAALVYKVNLLAPSFPRTHISIHATHLPAPSSLGDYDGFEGFAFIQNEISWRFKLYPTPEEDGPTWAGRIDIITADLTNSVIQVRLSNSKTGKLGPIVLSSNIESCK</sequence>
<comment type="caution">
    <text evidence="1">The sequence shown here is derived from an EMBL/GenBank/DDBJ whole genome shotgun (WGS) entry which is preliminary data.</text>
</comment>
<organism evidence="1 2">
    <name type="scientific">Ammoniphilus oxalaticus</name>
    <dbReference type="NCBI Taxonomy" id="66863"/>
    <lineage>
        <taxon>Bacteria</taxon>
        <taxon>Bacillati</taxon>
        <taxon>Bacillota</taxon>
        <taxon>Bacilli</taxon>
        <taxon>Bacillales</taxon>
        <taxon>Paenibacillaceae</taxon>
        <taxon>Aneurinibacillus group</taxon>
        <taxon>Ammoniphilus</taxon>
    </lineage>
</organism>
<protein>
    <submittedName>
        <fullName evidence="1">Uncharacterized protein</fullName>
    </submittedName>
</protein>
<dbReference type="EMBL" id="MCHY01000006">
    <property type="protein sequence ID" value="RKD26006.1"/>
    <property type="molecule type" value="Genomic_DNA"/>
</dbReference>
<keyword evidence="2" id="KW-1185">Reference proteome</keyword>
<dbReference type="OrthoDB" id="2439167at2"/>
<dbReference type="Pfam" id="PF26349">
    <property type="entry name" value="YoqH"/>
    <property type="match status" value="1"/>
</dbReference>
<dbReference type="InterPro" id="IPR058968">
    <property type="entry name" value="YoqH-like"/>
</dbReference>
<evidence type="ECO:0000313" key="2">
    <source>
        <dbReference type="Proteomes" id="UP000284219"/>
    </source>
</evidence>
<gene>
    <name evidence="1" type="ORF">BEP19_03520</name>
</gene>
<dbReference type="AlphaFoldDB" id="A0A419SNY3"/>
<dbReference type="Proteomes" id="UP000284219">
    <property type="component" value="Unassembled WGS sequence"/>
</dbReference>
<evidence type="ECO:0000313" key="1">
    <source>
        <dbReference type="EMBL" id="RKD26006.1"/>
    </source>
</evidence>
<dbReference type="RefSeq" id="WP_120188686.1">
    <property type="nucleotide sequence ID" value="NZ_MCHY01000006.1"/>
</dbReference>
<accession>A0A419SNY3</accession>